<dbReference type="Ensembl" id="ENSAPLT00020014633.1">
    <property type="protein sequence ID" value="ENSAPLP00020013591.1"/>
    <property type="gene ID" value="ENSAPLG00020009943.1"/>
</dbReference>
<sequence>MVVSETFVYPKISKSVVEHMVLVHESVGDFSKRFLQKLRRSNHVTPKNYLDFIHTYSKLLEEKNEFILAQCKRLDGGLDKLKEASIQLVELNKKLAEQRIVLAEKSAACEALLKEISANTEVGRWFTNTEESHRLSKAYIVCVGSEDTLRAQTAFGDDPFVLSMLIWYLARRVGPVARLERNYYLSKRELEKIKAELATIQEELKALGDKYQEAIKEKQQLQEEAEIMQRRLEAADKLISGLRSENERWTKELEDYKTRKLNLLGDCLLCAAFLSYEGAFNWEFRNEMIYQMWQEDVLSREIPLSQPFRLESLLTNEVEVSRWVSQGLPPDELSVQNGILTTYASRFPLCIDPQQQALNWIKKKEEKNNLRVKINF</sequence>
<dbReference type="AlphaFoldDB" id="A0A8B9T0B7"/>
<keyword evidence="2" id="KW-0175">Coiled coil</keyword>
<organism evidence="6 7">
    <name type="scientific">Anas platyrhynchos</name>
    <name type="common">Mallard</name>
    <name type="synonym">Anas boschas</name>
    <dbReference type="NCBI Taxonomy" id="8839"/>
    <lineage>
        <taxon>Eukaryota</taxon>
        <taxon>Metazoa</taxon>
        <taxon>Chordata</taxon>
        <taxon>Craniata</taxon>
        <taxon>Vertebrata</taxon>
        <taxon>Euteleostomi</taxon>
        <taxon>Archelosauria</taxon>
        <taxon>Archosauria</taxon>
        <taxon>Dinosauria</taxon>
        <taxon>Saurischia</taxon>
        <taxon>Theropoda</taxon>
        <taxon>Coelurosauria</taxon>
        <taxon>Aves</taxon>
        <taxon>Neognathae</taxon>
        <taxon>Galloanserae</taxon>
        <taxon>Anseriformes</taxon>
        <taxon>Anatidae</taxon>
        <taxon>Anatinae</taxon>
        <taxon>Anas</taxon>
    </lineage>
</organism>
<dbReference type="Proteomes" id="UP000694400">
    <property type="component" value="Chromosome 17"/>
</dbReference>
<evidence type="ECO:0000259" key="5">
    <source>
        <dbReference type="Pfam" id="PF12781"/>
    </source>
</evidence>
<dbReference type="InterPro" id="IPR024743">
    <property type="entry name" value="Dynein_HC_stalk"/>
</dbReference>
<feature type="domain" description="Dynein heavy chain AAA module D4" evidence="4">
    <location>
        <begin position="8"/>
        <end position="59"/>
    </location>
</feature>
<dbReference type="InterPro" id="IPR024317">
    <property type="entry name" value="Dynein_heavy_chain_D4_dom"/>
</dbReference>
<reference evidence="6" key="1">
    <citation type="submission" date="2019-08" db="EMBL/GenBank/DDBJ databases">
        <title>Three high-quality genomes provides insights into domestication of ducks.</title>
        <authorList>
            <person name="Hou Z.C."/>
            <person name="Zhu F."/>
            <person name="Yin Z.T."/>
            <person name="Zhang F."/>
        </authorList>
    </citation>
    <scope>NUCLEOTIDE SEQUENCE [LARGE SCALE GENOMIC DNA]</scope>
</reference>
<feature type="domain" description="Dynein heavy chain ATP-binding dynein motor region" evidence="5">
    <location>
        <begin position="322"/>
        <end position="372"/>
    </location>
</feature>
<accession>A0A8B9T0B7</accession>
<evidence type="ECO:0000313" key="6">
    <source>
        <dbReference type="Ensembl" id="ENSAPLP00020013591.1"/>
    </source>
</evidence>
<name>A0A8B9T0B7_ANAPL</name>
<comment type="similarity">
    <text evidence="1">Belongs to the dynein heavy chain family.</text>
</comment>
<dbReference type="Pfam" id="PF12780">
    <property type="entry name" value="AAA_8"/>
    <property type="match status" value="1"/>
</dbReference>
<feature type="coiled-coil region" evidence="2">
    <location>
        <begin position="176"/>
        <end position="259"/>
    </location>
</feature>
<dbReference type="PANTHER" id="PTHR22878">
    <property type="entry name" value="DYNEIN HEAVY CHAIN 6, AXONEMAL-LIKE-RELATED"/>
    <property type="match status" value="1"/>
</dbReference>
<evidence type="ECO:0000313" key="7">
    <source>
        <dbReference type="Proteomes" id="UP000694400"/>
    </source>
</evidence>
<evidence type="ECO:0000256" key="1">
    <source>
        <dbReference type="ARBA" id="ARBA00008887"/>
    </source>
</evidence>
<protein>
    <submittedName>
        <fullName evidence="6">Uncharacterized protein</fullName>
    </submittedName>
</protein>
<evidence type="ECO:0000256" key="2">
    <source>
        <dbReference type="SAM" id="Coils"/>
    </source>
</evidence>
<dbReference type="GO" id="GO:0051959">
    <property type="term" value="F:dynein light intermediate chain binding"/>
    <property type="evidence" value="ECO:0007669"/>
    <property type="project" value="InterPro"/>
</dbReference>
<dbReference type="GO" id="GO:0045505">
    <property type="term" value="F:dynein intermediate chain binding"/>
    <property type="evidence" value="ECO:0007669"/>
    <property type="project" value="InterPro"/>
</dbReference>
<dbReference type="GO" id="GO:0007018">
    <property type="term" value="P:microtubule-based movement"/>
    <property type="evidence" value="ECO:0007669"/>
    <property type="project" value="InterPro"/>
</dbReference>
<evidence type="ECO:0000259" key="4">
    <source>
        <dbReference type="Pfam" id="PF12780"/>
    </source>
</evidence>
<feature type="domain" description="Dynein heavy chain coiled coil stalk" evidence="3">
    <location>
        <begin position="187"/>
        <end position="294"/>
    </location>
</feature>
<dbReference type="PANTHER" id="PTHR22878:SF63">
    <property type="entry name" value="DYNEIN AXONEMAL HEAVY CHAIN 10"/>
    <property type="match status" value="1"/>
</dbReference>
<proteinExistence type="inferred from homology"/>
<evidence type="ECO:0000259" key="3">
    <source>
        <dbReference type="Pfam" id="PF12777"/>
    </source>
</evidence>
<reference evidence="6" key="2">
    <citation type="submission" date="2025-08" db="UniProtKB">
        <authorList>
            <consortium name="Ensembl"/>
        </authorList>
    </citation>
    <scope>IDENTIFICATION</scope>
</reference>
<dbReference type="Gene3D" id="1.20.920.20">
    <property type="match status" value="2"/>
</dbReference>
<dbReference type="InterPro" id="IPR035706">
    <property type="entry name" value="AAA_9"/>
</dbReference>
<dbReference type="Pfam" id="PF12777">
    <property type="entry name" value="MT"/>
    <property type="match status" value="1"/>
</dbReference>
<dbReference type="GO" id="GO:0030286">
    <property type="term" value="C:dynein complex"/>
    <property type="evidence" value="ECO:0007669"/>
    <property type="project" value="InterPro"/>
</dbReference>
<dbReference type="InterPro" id="IPR026983">
    <property type="entry name" value="DHC"/>
</dbReference>
<dbReference type="Pfam" id="PF12781">
    <property type="entry name" value="AAA_9"/>
    <property type="match status" value="1"/>
</dbReference>
<reference evidence="6" key="3">
    <citation type="submission" date="2025-09" db="UniProtKB">
        <authorList>
            <consortium name="Ensembl"/>
        </authorList>
    </citation>
    <scope>IDENTIFICATION</scope>
</reference>
<dbReference type="SUPFAM" id="SSF90257">
    <property type="entry name" value="Myosin rod fragments"/>
    <property type="match status" value="1"/>
</dbReference>